<feature type="signal peptide" evidence="5">
    <location>
        <begin position="1"/>
        <end position="19"/>
    </location>
</feature>
<dbReference type="PANTHER" id="PTHR10201:SF331">
    <property type="entry name" value="MATRIX METALLOPROTEINASE-14-LIKE ISOFORM X1"/>
    <property type="match status" value="1"/>
</dbReference>
<evidence type="ECO:0000259" key="6">
    <source>
        <dbReference type="SMART" id="SM00235"/>
    </source>
</evidence>
<keyword evidence="3" id="KW-0378">Hydrolase</keyword>
<dbReference type="Gene3D" id="3.40.390.10">
    <property type="entry name" value="Collagenase (Catalytic Domain)"/>
    <property type="match status" value="1"/>
</dbReference>
<dbReference type="PANTHER" id="PTHR10201">
    <property type="entry name" value="MATRIX METALLOPROTEINASE"/>
    <property type="match status" value="1"/>
</dbReference>
<evidence type="ECO:0000256" key="3">
    <source>
        <dbReference type="ARBA" id="ARBA00022801"/>
    </source>
</evidence>
<dbReference type="InterPro" id="IPR021190">
    <property type="entry name" value="Pept_M10A"/>
</dbReference>
<dbReference type="InterPro" id="IPR001818">
    <property type="entry name" value="Pept_M10_metallopeptidase"/>
</dbReference>
<feature type="chain" id="PRO_5003401453" evidence="5">
    <location>
        <begin position="20"/>
        <end position="482"/>
    </location>
</feature>
<evidence type="ECO:0000256" key="1">
    <source>
        <dbReference type="ARBA" id="ARBA00022670"/>
    </source>
</evidence>
<evidence type="ECO:0000256" key="4">
    <source>
        <dbReference type="ARBA" id="ARBA00022833"/>
    </source>
</evidence>
<keyword evidence="4" id="KW-0862">Zinc</keyword>
<dbReference type="STRING" id="880070.Cycma_4493"/>
<dbReference type="OrthoDB" id="905690at2"/>
<dbReference type="GO" id="GO:0030198">
    <property type="term" value="P:extracellular matrix organization"/>
    <property type="evidence" value="ECO:0007669"/>
    <property type="project" value="TreeGrafter"/>
</dbReference>
<dbReference type="Pfam" id="PF19408">
    <property type="entry name" value="PKD_6"/>
    <property type="match status" value="1"/>
</dbReference>
<dbReference type="EMBL" id="CP002955">
    <property type="protein sequence ID" value="AEL28190.1"/>
    <property type="molecule type" value="Genomic_DNA"/>
</dbReference>
<dbReference type="CDD" id="cd04278">
    <property type="entry name" value="ZnMc_MMP"/>
    <property type="match status" value="1"/>
</dbReference>
<dbReference type="InterPro" id="IPR045829">
    <property type="entry name" value="PKD_6"/>
</dbReference>
<organism evidence="7 8">
    <name type="scientific">Cyclobacterium marinum (strain ATCC 25205 / DSM 745 / LMG 13164 / NCIMB 1802)</name>
    <name type="common">Flectobacillus marinus</name>
    <dbReference type="NCBI Taxonomy" id="880070"/>
    <lineage>
        <taxon>Bacteria</taxon>
        <taxon>Pseudomonadati</taxon>
        <taxon>Bacteroidota</taxon>
        <taxon>Cytophagia</taxon>
        <taxon>Cytophagales</taxon>
        <taxon>Cyclobacteriaceae</taxon>
        <taxon>Cyclobacterium</taxon>
    </lineage>
</organism>
<dbReference type="Proteomes" id="UP000001635">
    <property type="component" value="Chromosome"/>
</dbReference>
<keyword evidence="1" id="KW-0645">Protease</keyword>
<name>G0J0B7_CYCMS</name>
<dbReference type="InterPro" id="IPR033739">
    <property type="entry name" value="M10A_MMP"/>
</dbReference>
<sequence length="482" mass="52355">MEKFYFILIMLLCSVSVFSQTIQNSDSDMVFLDGKPDKKKSNENVINPKYVIIGNGNNVWEDRIITYFFDNGTPDISGDLEEDGVRDAFDIWQAETDIAFLEVCNANNADIVISWRSWNHGDGAPFDGPNGVYAHALIGETTNPLAGDIHFDESEDWTIAETSNDNQPMDLVTFAAHEIGHAIGLDHSNVNTALMAGGHALWIQNGSHRFLTQDDIAGIQNLYGLPNSGELVDGPDALCSSGSYTIQDVPAGISVAWTVSPSHIFTNSSGTGTTANLNLVNPMTVSGTATLTYTLQGTGCANTEITREIQVGPEYPDFDFYQYPTCVSPNQVVTVVANITQVDYDWTVNGGTILSGQGTQSIDINVGSSGYISVHCNVSNGPDACEGPRGTVSLYPMACFGIEDNSVTAYPNPVNDILHLRSETEENIKGEILVMDSQNTLRKSISVDSCEVTIDVSDLQPGIYHVTYSIGDRYQVKKIKIE</sequence>
<dbReference type="InterPro" id="IPR006026">
    <property type="entry name" value="Peptidase_Metallo"/>
</dbReference>
<protein>
    <submittedName>
        <fullName evidence="7">Peptidase M10A and M12B matrixin and adamalysin</fullName>
    </submittedName>
</protein>
<dbReference type="Pfam" id="PF18962">
    <property type="entry name" value="Por_Secre_tail"/>
    <property type="match status" value="1"/>
</dbReference>
<evidence type="ECO:0000313" key="8">
    <source>
        <dbReference type="Proteomes" id="UP000001635"/>
    </source>
</evidence>
<dbReference type="SUPFAM" id="SSF55486">
    <property type="entry name" value="Metalloproteases ('zincins'), catalytic domain"/>
    <property type="match status" value="1"/>
</dbReference>
<reference evidence="8" key="1">
    <citation type="submission" date="2011-07" db="EMBL/GenBank/DDBJ databases">
        <title>The complete genome of Cyclobacterium marinum DSM 745.</title>
        <authorList>
            <person name="Lucas S."/>
            <person name="Han J."/>
            <person name="Lapidus A."/>
            <person name="Bruce D."/>
            <person name="Goodwin L."/>
            <person name="Pitluck S."/>
            <person name="Peters L."/>
            <person name="Kyrpides N."/>
            <person name="Mavromatis K."/>
            <person name="Ivanova N."/>
            <person name="Ovchinnikova G."/>
            <person name="Chertkov O."/>
            <person name="Detter J.C."/>
            <person name="Tapia R."/>
            <person name="Han C."/>
            <person name="Land M."/>
            <person name="Hauser L."/>
            <person name="Markowitz V."/>
            <person name="Cheng J.-F."/>
            <person name="Hugenholtz P."/>
            <person name="Woyke T."/>
            <person name="Wu D."/>
            <person name="Tindall B."/>
            <person name="Schuetze A."/>
            <person name="Brambilla E."/>
            <person name="Klenk H.-P."/>
            <person name="Eisen J.A."/>
        </authorList>
    </citation>
    <scope>NUCLEOTIDE SEQUENCE [LARGE SCALE GENOMIC DNA]</scope>
    <source>
        <strain evidence="8">ATCC 25205 / DSM 745 / LMG 13164 / NCIMB 1802</strain>
    </source>
</reference>
<feature type="domain" description="Peptidase metallopeptidase" evidence="6">
    <location>
        <begin position="56"/>
        <end position="225"/>
    </location>
</feature>
<dbReference type="KEGG" id="cmr:Cycma_4493"/>
<keyword evidence="2" id="KW-0479">Metal-binding</keyword>
<evidence type="ECO:0000313" key="7">
    <source>
        <dbReference type="EMBL" id="AEL28190.1"/>
    </source>
</evidence>
<gene>
    <name evidence="7" type="ordered locus">Cycma_4493</name>
</gene>
<evidence type="ECO:0000256" key="5">
    <source>
        <dbReference type="SAM" id="SignalP"/>
    </source>
</evidence>
<accession>G0J0B7</accession>
<dbReference type="GO" id="GO:0030574">
    <property type="term" value="P:collagen catabolic process"/>
    <property type="evidence" value="ECO:0007669"/>
    <property type="project" value="TreeGrafter"/>
</dbReference>
<dbReference type="PRINTS" id="PR00138">
    <property type="entry name" value="MATRIXIN"/>
</dbReference>
<dbReference type="Pfam" id="PF00413">
    <property type="entry name" value="Peptidase_M10"/>
    <property type="match status" value="1"/>
</dbReference>
<dbReference type="GO" id="GO:0004222">
    <property type="term" value="F:metalloendopeptidase activity"/>
    <property type="evidence" value="ECO:0007669"/>
    <property type="project" value="InterPro"/>
</dbReference>
<dbReference type="GO" id="GO:0006508">
    <property type="term" value="P:proteolysis"/>
    <property type="evidence" value="ECO:0007669"/>
    <property type="project" value="UniProtKB-KW"/>
</dbReference>
<evidence type="ECO:0000256" key="2">
    <source>
        <dbReference type="ARBA" id="ARBA00022723"/>
    </source>
</evidence>
<keyword evidence="8" id="KW-1185">Reference proteome</keyword>
<dbReference type="SMART" id="SM00235">
    <property type="entry name" value="ZnMc"/>
    <property type="match status" value="1"/>
</dbReference>
<dbReference type="GO" id="GO:0005615">
    <property type="term" value="C:extracellular space"/>
    <property type="evidence" value="ECO:0007669"/>
    <property type="project" value="TreeGrafter"/>
</dbReference>
<dbReference type="HOGENOM" id="CLU_565869_0_0_10"/>
<dbReference type="AlphaFoldDB" id="G0J0B7"/>
<dbReference type="eggNOG" id="COG5549">
    <property type="taxonomic scope" value="Bacteria"/>
</dbReference>
<dbReference type="InterPro" id="IPR024079">
    <property type="entry name" value="MetalloPept_cat_dom_sf"/>
</dbReference>
<keyword evidence="5" id="KW-0732">Signal</keyword>
<proteinExistence type="predicted"/>
<dbReference type="InterPro" id="IPR026444">
    <property type="entry name" value="Secre_tail"/>
</dbReference>
<dbReference type="GO" id="GO:0008270">
    <property type="term" value="F:zinc ion binding"/>
    <property type="evidence" value="ECO:0007669"/>
    <property type="project" value="InterPro"/>
</dbReference>
<dbReference type="GO" id="GO:0031012">
    <property type="term" value="C:extracellular matrix"/>
    <property type="evidence" value="ECO:0007669"/>
    <property type="project" value="InterPro"/>
</dbReference>
<dbReference type="NCBIfam" id="TIGR04183">
    <property type="entry name" value="Por_Secre_tail"/>
    <property type="match status" value="1"/>
</dbReference>
<dbReference type="RefSeq" id="WP_014022474.1">
    <property type="nucleotide sequence ID" value="NC_015914.1"/>
</dbReference>